<keyword evidence="2" id="KW-0964">Secreted</keyword>
<dbReference type="PROSITE" id="PS50871">
    <property type="entry name" value="C1Q"/>
    <property type="match status" value="1"/>
</dbReference>
<accession>A0A8D1NQZ1</accession>
<sequence>MRDIKKLYGCSSFFPQVRMPGEVRGNFFMGITGVWILAMSMLVAVVSSGDQENPGHCDLSGPPGPPGPPGYPGYPGMTGAPGVPGPPGLNGIPGDIKNCPPRQMSAFAVKLTEPFPAPSQPIVFNETLHNHQGHFNLTTGVFTCVIRGLYHFGYHVETFQRAASVGLMRNGTQVSQGEAEAEGGYGHLSGTALLELGQGDKVWLESKRSQAELEEGTIQTVFWGVLLHAKLPPSSRGSNFEDTIFLSGTL</sequence>
<dbReference type="Pfam" id="PF00386">
    <property type="entry name" value="C1q"/>
    <property type="match status" value="1"/>
</dbReference>
<dbReference type="Proteomes" id="UP000694723">
    <property type="component" value="Unplaced"/>
</dbReference>
<evidence type="ECO:0000256" key="3">
    <source>
        <dbReference type="ARBA" id="ARBA00023119"/>
    </source>
</evidence>
<organism evidence="6 7">
    <name type="scientific">Sus scrofa</name>
    <name type="common">Pig</name>
    <dbReference type="NCBI Taxonomy" id="9823"/>
    <lineage>
        <taxon>Eukaryota</taxon>
        <taxon>Metazoa</taxon>
        <taxon>Chordata</taxon>
        <taxon>Craniata</taxon>
        <taxon>Vertebrata</taxon>
        <taxon>Euteleostomi</taxon>
        <taxon>Mammalia</taxon>
        <taxon>Eutheria</taxon>
        <taxon>Laurasiatheria</taxon>
        <taxon>Artiodactyla</taxon>
        <taxon>Suina</taxon>
        <taxon>Suidae</taxon>
        <taxon>Sus</taxon>
    </lineage>
</organism>
<keyword evidence="4" id="KW-0472">Membrane</keyword>
<comment type="subcellular location">
    <subcellularLocation>
        <location evidence="1">Secreted</location>
    </subcellularLocation>
</comment>
<evidence type="ECO:0000313" key="6">
    <source>
        <dbReference type="Ensembl" id="ENSSSCP00050041631.1"/>
    </source>
</evidence>
<dbReference type="SUPFAM" id="SSF49842">
    <property type="entry name" value="TNF-like"/>
    <property type="match status" value="1"/>
</dbReference>
<name>A0A8D1NQZ1_PIG</name>
<dbReference type="Proteomes" id="UP000694571">
    <property type="component" value="Unplaced"/>
</dbReference>
<feature type="transmembrane region" description="Helical" evidence="4">
    <location>
        <begin position="27"/>
        <end position="47"/>
    </location>
</feature>
<dbReference type="PANTHER" id="PTHR15427">
    <property type="entry name" value="EMILIN ELASTIN MICROFIBRIL INTERFACE-LOCATED PROTEIN ELASTIN MICROFIBRIL INTERFACER"/>
    <property type="match status" value="1"/>
</dbReference>
<reference evidence="6" key="1">
    <citation type="submission" date="2025-05" db="UniProtKB">
        <authorList>
            <consortium name="Ensembl"/>
        </authorList>
    </citation>
    <scope>IDENTIFICATION</scope>
</reference>
<dbReference type="SMART" id="SM00110">
    <property type="entry name" value="C1Q"/>
    <property type="match status" value="1"/>
</dbReference>
<evidence type="ECO:0000256" key="1">
    <source>
        <dbReference type="ARBA" id="ARBA00004613"/>
    </source>
</evidence>
<dbReference type="InterPro" id="IPR050392">
    <property type="entry name" value="Collagen/C1q_domain"/>
</dbReference>
<keyword evidence="4" id="KW-1133">Transmembrane helix</keyword>
<keyword evidence="3" id="KW-0176">Collagen</keyword>
<dbReference type="Ensembl" id="ENSSSCT00050096644.1">
    <property type="protein sequence ID" value="ENSSSCP00050041631.1"/>
    <property type="gene ID" value="ENSSSCG00050070868.1"/>
</dbReference>
<evidence type="ECO:0000256" key="4">
    <source>
        <dbReference type="SAM" id="Phobius"/>
    </source>
</evidence>
<dbReference type="AlphaFoldDB" id="A0A8D1NQZ1"/>
<dbReference type="GO" id="GO:0005581">
    <property type="term" value="C:collagen trimer"/>
    <property type="evidence" value="ECO:0007669"/>
    <property type="project" value="UniProtKB-KW"/>
</dbReference>
<dbReference type="Ensembl" id="ENSSSCT00060037207.1">
    <property type="protein sequence ID" value="ENSSSCP00060015831.1"/>
    <property type="gene ID" value="ENSSSCG00060027489.1"/>
</dbReference>
<evidence type="ECO:0000313" key="7">
    <source>
        <dbReference type="Proteomes" id="UP000694571"/>
    </source>
</evidence>
<dbReference type="Gene3D" id="2.60.120.40">
    <property type="match status" value="1"/>
</dbReference>
<dbReference type="InterPro" id="IPR008983">
    <property type="entry name" value="Tumour_necrosis_fac-like_dom"/>
</dbReference>
<dbReference type="GO" id="GO:0005576">
    <property type="term" value="C:extracellular region"/>
    <property type="evidence" value="ECO:0007669"/>
    <property type="project" value="UniProtKB-SubCell"/>
</dbReference>
<proteinExistence type="predicted"/>
<dbReference type="PANTHER" id="PTHR15427:SF34">
    <property type="entry name" value="PROTEIN HP-25 HOMOLOG 2"/>
    <property type="match status" value="1"/>
</dbReference>
<evidence type="ECO:0000259" key="5">
    <source>
        <dbReference type="PROSITE" id="PS50871"/>
    </source>
</evidence>
<protein>
    <recommendedName>
        <fullName evidence="5">C1q domain-containing protein</fullName>
    </recommendedName>
</protein>
<feature type="domain" description="C1q" evidence="5">
    <location>
        <begin position="100"/>
        <end position="233"/>
    </location>
</feature>
<dbReference type="InterPro" id="IPR001073">
    <property type="entry name" value="C1q_dom"/>
</dbReference>
<dbReference type="PRINTS" id="PR00007">
    <property type="entry name" value="COMPLEMNTC1Q"/>
</dbReference>
<evidence type="ECO:0000256" key="2">
    <source>
        <dbReference type="ARBA" id="ARBA00022525"/>
    </source>
</evidence>
<keyword evidence="4" id="KW-0812">Transmembrane</keyword>